<dbReference type="RefSeq" id="WP_166399243.1">
    <property type="nucleotide sequence ID" value="NZ_JAANAS010000013.1"/>
</dbReference>
<organism evidence="2 3">
    <name type="scientific">Psychroflexus maritimus</name>
    <dbReference type="NCBI Taxonomy" id="2714865"/>
    <lineage>
        <taxon>Bacteria</taxon>
        <taxon>Pseudomonadati</taxon>
        <taxon>Bacteroidota</taxon>
        <taxon>Flavobacteriia</taxon>
        <taxon>Flavobacteriales</taxon>
        <taxon>Flavobacteriaceae</taxon>
        <taxon>Psychroflexus</taxon>
    </lineage>
</organism>
<feature type="chain" id="PRO_5036740637" description="TonB-dependent Receptor Plug Domain" evidence="1">
    <location>
        <begin position="20"/>
        <end position="777"/>
    </location>
</feature>
<protein>
    <recommendedName>
        <fullName evidence="4">TonB-dependent Receptor Plug Domain</fullName>
    </recommendedName>
</protein>
<accession>A0A967DZ16</accession>
<evidence type="ECO:0000256" key="1">
    <source>
        <dbReference type="SAM" id="SignalP"/>
    </source>
</evidence>
<reference evidence="2" key="1">
    <citation type="submission" date="2020-03" db="EMBL/GenBank/DDBJ databases">
        <title>Psychroflexus Maritimus sp. nov., isolate from marine sediment.</title>
        <authorList>
            <person name="Zhong Y.-L."/>
        </authorList>
    </citation>
    <scope>NUCLEOTIDE SEQUENCE</scope>
    <source>
        <strain evidence="2">C1</strain>
    </source>
</reference>
<dbReference type="EMBL" id="JAANAS010000013">
    <property type="protein sequence ID" value="NGZ88972.1"/>
    <property type="molecule type" value="Genomic_DNA"/>
</dbReference>
<name>A0A967DZ16_9FLAO</name>
<feature type="signal peptide" evidence="1">
    <location>
        <begin position="1"/>
        <end position="19"/>
    </location>
</feature>
<proteinExistence type="predicted"/>
<comment type="caution">
    <text evidence="2">The sequence shown here is derived from an EMBL/GenBank/DDBJ whole genome shotgun (WGS) entry which is preliminary data.</text>
</comment>
<gene>
    <name evidence="2" type="ORF">G7034_01750</name>
</gene>
<dbReference type="AlphaFoldDB" id="A0A967DZ16"/>
<keyword evidence="3" id="KW-1185">Reference proteome</keyword>
<evidence type="ECO:0008006" key="4">
    <source>
        <dbReference type="Google" id="ProtNLM"/>
    </source>
</evidence>
<sequence length="777" mass="90318">MKKIIIALLICCTSTSLTAQKFIDNKLVNYFENDGEVIFTHLNKTHFIKGETIWFKNYLINRKTNFLKNEVGNLYLTLLNEKQEKIEEAIFYVKNGISFGQFEIDEDFEPGKYYLYFSTNYNNQNKLQHLNHQIPIEIIKKIENKKSVKTYTAIDVQILPESGYGIYDFLHRYGVKAINEQGIGVAFNAEVFKEGKKISSFKSNDFGMGAFNLTPQKGKNYTLEITTENQEKFVREIEGIQEKGGIISTHIQKDYHIIKISQNLNKEGFQHFNLLIHQAGKNFEVDLSKHSQGQELQFKLPINNLFTGVNTITLFYKNKPIAERLIFRHQDNYIKKADVRIKDRFNEALDSIKFSFSIEKLENKYTNLSASVLHQNSIANQPKHSIISKLLLSPYIKGNIEKPNSYFKDIDFKKQYNLDLLLLNQGWSRYNWDAILNHEIIDVSKREQGINQELFFLQKTKNFRRFFLIFENMINEDEVFDLDKTKKIETNKIFPIKETTYSFSTFDKKGKHYPAPKFKVNTLINFPKIKLHAEKADYNFKPKTQQQTEIKAFENGELLEDVIVKAKATKEEKKEFLSSLRGKKVEVTDELADSFPLLSDFLRYRGYRVTDTGSQFIIRPNIPQTPPPQVIINGGRVSDLSVLSNRLVADFESIEIDKNGLGQGMWGAGGVIRLKFATHMRNLAKYQKRITEITMEEGYTKPKAFYTPAYIYQNSNKFQLIAGLHWEPEVISNNGDFVIKMKNLDFKNYKFFIEGITDQGKLISLPINYQLKSNLFD</sequence>
<evidence type="ECO:0000313" key="3">
    <source>
        <dbReference type="Proteomes" id="UP000643701"/>
    </source>
</evidence>
<keyword evidence="1" id="KW-0732">Signal</keyword>
<dbReference type="Gene3D" id="2.60.40.1930">
    <property type="match status" value="1"/>
</dbReference>
<dbReference type="Proteomes" id="UP000643701">
    <property type="component" value="Unassembled WGS sequence"/>
</dbReference>
<evidence type="ECO:0000313" key="2">
    <source>
        <dbReference type="EMBL" id="NGZ88972.1"/>
    </source>
</evidence>